<gene>
    <name evidence="1" type="ORF">FC20_GL000349</name>
</gene>
<proteinExistence type="predicted"/>
<dbReference type="PATRIC" id="fig|1293597.4.peg.403"/>
<reference evidence="1 2" key="1">
    <citation type="journal article" date="2015" name="Genome Announc.">
        <title>Expanding the biotechnology potential of lactobacilli through comparative genomics of 213 strains and associated genera.</title>
        <authorList>
            <person name="Sun Z."/>
            <person name="Harris H.M."/>
            <person name="McCann A."/>
            <person name="Guo C."/>
            <person name="Argimon S."/>
            <person name="Zhang W."/>
            <person name="Yang X."/>
            <person name="Jeffery I.B."/>
            <person name="Cooney J.C."/>
            <person name="Kagawa T.F."/>
            <person name="Liu W."/>
            <person name="Song Y."/>
            <person name="Salvetti E."/>
            <person name="Wrobel A."/>
            <person name="Rasinkangas P."/>
            <person name="Parkhill J."/>
            <person name="Rea M.C."/>
            <person name="O'Sullivan O."/>
            <person name="Ritari J."/>
            <person name="Douillard F.P."/>
            <person name="Paul Ross R."/>
            <person name="Yang R."/>
            <person name="Briner A.E."/>
            <person name="Felis G.E."/>
            <person name="de Vos W.M."/>
            <person name="Barrangou R."/>
            <person name="Klaenhammer T.R."/>
            <person name="Caufield P.W."/>
            <person name="Cui Y."/>
            <person name="Zhang H."/>
            <person name="O'Toole P.W."/>
        </authorList>
    </citation>
    <scope>NUCLEOTIDE SEQUENCE [LARGE SCALE GENOMIC DNA]</scope>
    <source>
        <strain evidence="1 2">DSM 19284</strain>
    </source>
</reference>
<name>A0A0R1LN49_9LACO</name>
<keyword evidence="2" id="KW-1185">Reference proteome</keyword>
<dbReference type="Proteomes" id="UP000051074">
    <property type="component" value="Unassembled WGS sequence"/>
</dbReference>
<evidence type="ECO:0000313" key="2">
    <source>
        <dbReference type="Proteomes" id="UP000051074"/>
    </source>
</evidence>
<comment type="caution">
    <text evidence="1">The sequence shown here is derived from an EMBL/GenBank/DDBJ whole genome shotgun (WGS) entry which is preliminary data.</text>
</comment>
<dbReference type="RefSeq" id="WP_009558026.1">
    <property type="nucleotide sequence ID" value="NZ_AZDU01000149.1"/>
</dbReference>
<accession>A0A0R1LN49</accession>
<evidence type="ECO:0000313" key="1">
    <source>
        <dbReference type="EMBL" id="KRK94209.1"/>
    </source>
</evidence>
<protein>
    <submittedName>
        <fullName evidence="1">Uncharacterized protein</fullName>
    </submittedName>
</protein>
<dbReference type="AlphaFoldDB" id="A0A0R1LN49"/>
<sequence length="53" mass="6136">MENEQAELKQLLEKLEEEISLSYYLTPGTITVGRDLVQALNDLLDNPDNWEEN</sequence>
<dbReference type="EMBL" id="AZDU01000149">
    <property type="protein sequence ID" value="KRK94209.1"/>
    <property type="molecule type" value="Genomic_DNA"/>
</dbReference>
<organism evidence="1 2">
    <name type="scientific">Lactobacillus equicursoris DSM 19284 = JCM 14600 = CIP 110162</name>
    <dbReference type="NCBI Taxonomy" id="1293597"/>
    <lineage>
        <taxon>Bacteria</taxon>
        <taxon>Bacillati</taxon>
        <taxon>Bacillota</taxon>
        <taxon>Bacilli</taxon>
        <taxon>Lactobacillales</taxon>
        <taxon>Lactobacillaceae</taxon>
        <taxon>Lactobacillus</taxon>
    </lineage>
</organism>